<keyword evidence="3" id="KW-0949">S-adenosyl-L-methionine</keyword>
<feature type="active site" description="Proton acceptor" evidence="4">
    <location>
        <position position="301"/>
    </location>
</feature>
<dbReference type="Gene3D" id="1.10.10.10">
    <property type="entry name" value="Winged helix-like DNA-binding domain superfamily/Winged helix DNA-binding domain"/>
    <property type="match status" value="1"/>
</dbReference>
<feature type="domain" description="O-methyltransferase C-terminal" evidence="5">
    <location>
        <begin position="231"/>
        <end position="371"/>
    </location>
</feature>
<evidence type="ECO:0000256" key="1">
    <source>
        <dbReference type="ARBA" id="ARBA00022603"/>
    </source>
</evidence>
<feature type="domain" description="O-methyltransferase dimerisation" evidence="6">
    <location>
        <begin position="57"/>
        <end position="124"/>
    </location>
</feature>
<dbReference type="PROSITE" id="PS51683">
    <property type="entry name" value="SAM_OMT_II"/>
    <property type="match status" value="1"/>
</dbReference>
<keyword evidence="1" id="KW-0489">Methyltransferase</keyword>
<dbReference type="InterPro" id="IPR001077">
    <property type="entry name" value="COMT_C"/>
</dbReference>
<name>A0A9P4TAJ0_CURKU</name>
<dbReference type="SUPFAM" id="SSF53335">
    <property type="entry name" value="S-adenosyl-L-methionine-dependent methyltransferases"/>
    <property type="match status" value="1"/>
</dbReference>
<reference evidence="7" key="1">
    <citation type="submission" date="2019-04" db="EMBL/GenBank/DDBJ databases">
        <title>Sequencing of skin fungus with MAO and IRED activity.</title>
        <authorList>
            <person name="Marsaioli A.J."/>
            <person name="Bonatto J.M.C."/>
            <person name="Reis Junior O."/>
        </authorList>
    </citation>
    <scope>NUCLEOTIDE SEQUENCE</scope>
    <source>
        <strain evidence="7">30M1</strain>
    </source>
</reference>
<organism evidence="7 8">
    <name type="scientific">Curvularia kusanoi</name>
    <name type="common">Cochliobolus kusanoi</name>
    <dbReference type="NCBI Taxonomy" id="90978"/>
    <lineage>
        <taxon>Eukaryota</taxon>
        <taxon>Fungi</taxon>
        <taxon>Dikarya</taxon>
        <taxon>Ascomycota</taxon>
        <taxon>Pezizomycotina</taxon>
        <taxon>Dothideomycetes</taxon>
        <taxon>Pleosporomycetidae</taxon>
        <taxon>Pleosporales</taxon>
        <taxon>Pleosporineae</taxon>
        <taxon>Pleosporaceae</taxon>
        <taxon>Curvularia</taxon>
    </lineage>
</organism>
<dbReference type="Proteomes" id="UP000801428">
    <property type="component" value="Unassembled WGS sequence"/>
</dbReference>
<dbReference type="Gene3D" id="3.40.50.150">
    <property type="entry name" value="Vaccinia Virus protein VP39"/>
    <property type="match status" value="1"/>
</dbReference>
<comment type="caution">
    <text evidence="7">The sequence shown here is derived from an EMBL/GenBank/DDBJ whole genome shotgun (WGS) entry which is preliminary data.</text>
</comment>
<dbReference type="GO" id="GO:0046983">
    <property type="term" value="F:protein dimerization activity"/>
    <property type="evidence" value="ECO:0007669"/>
    <property type="project" value="InterPro"/>
</dbReference>
<dbReference type="InterPro" id="IPR036390">
    <property type="entry name" value="WH_DNA-bd_sf"/>
</dbReference>
<keyword evidence="8" id="KW-1185">Reference proteome</keyword>
<dbReference type="AlphaFoldDB" id="A0A9P4TAJ0"/>
<evidence type="ECO:0000259" key="6">
    <source>
        <dbReference type="Pfam" id="PF08100"/>
    </source>
</evidence>
<dbReference type="Pfam" id="PF08100">
    <property type="entry name" value="Dimerisation"/>
    <property type="match status" value="1"/>
</dbReference>
<dbReference type="OrthoDB" id="3340390at2759"/>
<dbReference type="InterPro" id="IPR036388">
    <property type="entry name" value="WH-like_DNA-bd_sf"/>
</dbReference>
<dbReference type="InterPro" id="IPR029063">
    <property type="entry name" value="SAM-dependent_MTases_sf"/>
</dbReference>
<dbReference type="InterPro" id="IPR012967">
    <property type="entry name" value="COMT_dimerisation"/>
</dbReference>
<sequence length="393" mass="44265">MEDVLKTLEVAAAAAQKGDVTEECRVRLLAAASNLVTSLQRPEETVMRETFWMGRYMAMRVLHDLSVFDHISATGRITSAELAEITRADRTLIERFLRVMTASGYVEELDEATYGPNQLTKALTDRRMKGMVECIFDGGMETMAKIPAYLAGTGYKNPEDQVDGPLQYRYDAKGQDLFQILHARPNLLSAFSAFFEGDGAGRPDWVDWFPVQEKLLDDPDRPITPESILYVDVAGGRGYDLLAFKKKFHDVQGKYYLYDLPQVVEEPTIDLGHHVQRIGFDFFQDRVVYGSRIYFLKHVLHDWSDEKCLAILSNVTASMKRGYSQLIIQEMILPPTGAALLPTLFDMQMITFVAAMERAEKHWSDLLDKAGLIVEGFYVPPGDGAGIIVTQLK</sequence>
<gene>
    <name evidence="7" type="ORF">E8E13_007062</name>
</gene>
<evidence type="ECO:0008006" key="9">
    <source>
        <dbReference type="Google" id="ProtNLM"/>
    </source>
</evidence>
<dbReference type="InterPro" id="IPR016461">
    <property type="entry name" value="COMT-like"/>
</dbReference>
<evidence type="ECO:0000256" key="2">
    <source>
        <dbReference type="ARBA" id="ARBA00022679"/>
    </source>
</evidence>
<dbReference type="GO" id="GO:0008171">
    <property type="term" value="F:O-methyltransferase activity"/>
    <property type="evidence" value="ECO:0007669"/>
    <property type="project" value="InterPro"/>
</dbReference>
<evidence type="ECO:0000313" key="7">
    <source>
        <dbReference type="EMBL" id="KAF2998616.1"/>
    </source>
</evidence>
<keyword evidence="2" id="KW-0808">Transferase</keyword>
<dbReference type="Pfam" id="PF00891">
    <property type="entry name" value="Methyltransf_2"/>
    <property type="match status" value="1"/>
</dbReference>
<proteinExistence type="predicted"/>
<dbReference type="GO" id="GO:0032259">
    <property type="term" value="P:methylation"/>
    <property type="evidence" value="ECO:0007669"/>
    <property type="project" value="UniProtKB-KW"/>
</dbReference>
<dbReference type="PANTHER" id="PTHR43712:SF1">
    <property type="entry name" value="HYPOTHETICAL O-METHYLTRANSFERASE (EUROFUNG)-RELATED"/>
    <property type="match status" value="1"/>
</dbReference>
<dbReference type="SUPFAM" id="SSF46785">
    <property type="entry name" value="Winged helix' DNA-binding domain"/>
    <property type="match status" value="1"/>
</dbReference>
<evidence type="ECO:0000313" key="8">
    <source>
        <dbReference type="Proteomes" id="UP000801428"/>
    </source>
</evidence>
<evidence type="ECO:0000256" key="3">
    <source>
        <dbReference type="ARBA" id="ARBA00022691"/>
    </source>
</evidence>
<dbReference type="PANTHER" id="PTHR43712">
    <property type="entry name" value="PUTATIVE (AFU_ORTHOLOGUE AFUA_4G14580)-RELATED"/>
    <property type="match status" value="1"/>
</dbReference>
<dbReference type="PIRSF" id="PIRSF005739">
    <property type="entry name" value="O-mtase"/>
    <property type="match status" value="1"/>
</dbReference>
<evidence type="ECO:0000259" key="5">
    <source>
        <dbReference type="Pfam" id="PF00891"/>
    </source>
</evidence>
<evidence type="ECO:0000256" key="4">
    <source>
        <dbReference type="PIRSR" id="PIRSR005739-1"/>
    </source>
</evidence>
<protein>
    <recommendedName>
        <fullName evidence="9">O-methyltransferase</fullName>
    </recommendedName>
</protein>
<accession>A0A9P4TAJ0</accession>
<dbReference type="EMBL" id="SWKU01000019">
    <property type="protein sequence ID" value="KAF2998616.1"/>
    <property type="molecule type" value="Genomic_DNA"/>
</dbReference>